<name>A0A4W4E918_ELEEL</name>
<organism evidence="1 2">
    <name type="scientific">Electrophorus electricus</name>
    <name type="common">Electric eel</name>
    <name type="synonym">Gymnotus electricus</name>
    <dbReference type="NCBI Taxonomy" id="8005"/>
    <lineage>
        <taxon>Eukaryota</taxon>
        <taxon>Metazoa</taxon>
        <taxon>Chordata</taxon>
        <taxon>Craniata</taxon>
        <taxon>Vertebrata</taxon>
        <taxon>Euteleostomi</taxon>
        <taxon>Actinopterygii</taxon>
        <taxon>Neopterygii</taxon>
        <taxon>Teleostei</taxon>
        <taxon>Ostariophysi</taxon>
        <taxon>Gymnotiformes</taxon>
        <taxon>Gymnotoidei</taxon>
        <taxon>Gymnotidae</taxon>
        <taxon>Electrophorus</taxon>
    </lineage>
</organism>
<accession>A0A4W4E918</accession>
<keyword evidence="2" id="KW-1185">Reference proteome</keyword>
<proteinExistence type="predicted"/>
<sequence>LHHCLPATCFFPCGKSTMCSTAGKMPAIGHPSASYPLLSRHGDCNYDRALVHTRTHTHSQLIKYKYSSLSFVKRHIGAHVHMHMHNFCKQL</sequence>
<reference evidence="2" key="1">
    <citation type="journal article" date="2014" name="Science">
        <title>Nonhuman genetics. Genomic basis for the convergent evolution of electric organs.</title>
        <authorList>
            <person name="Gallant J.R."/>
            <person name="Traeger L.L."/>
            <person name="Volkening J.D."/>
            <person name="Moffett H."/>
            <person name="Chen P.H."/>
            <person name="Novina C.D."/>
            <person name="Phillips G.N.Jr."/>
            <person name="Anand R."/>
            <person name="Wells G.B."/>
            <person name="Pinch M."/>
            <person name="Guth R."/>
            <person name="Unguez G.A."/>
            <person name="Albert J.S."/>
            <person name="Zakon H.H."/>
            <person name="Samanta M.P."/>
            <person name="Sussman M.R."/>
        </authorList>
    </citation>
    <scope>NUCLEOTIDE SEQUENCE [LARGE SCALE GENOMIC DNA]</scope>
</reference>
<evidence type="ECO:0000313" key="1">
    <source>
        <dbReference type="Ensembl" id="ENSEEEP00000008371.2"/>
    </source>
</evidence>
<reference evidence="1" key="4">
    <citation type="submission" date="2025-08" db="UniProtKB">
        <authorList>
            <consortium name="Ensembl"/>
        </authorList>
    </citation>
    <scope>IDENTIFICATION</scope>
</reference>
<reference evidence="2" key="2">
    <citation type="journal article" date="2017" name="Sci. Adv.">
        <title>A tail of two voltages: Proteomic comparison of the three electric organs of the electric eel.</title>
        <authorList>
            <person name="Traeger L.L."/>
            <person name="Sabat G."/>
            <person name="Barrett-Wilt G.A."/>
            <person name="Wells G.B."/>
            <person name="Sussman M.R."/>
        </authorList>
    </citation>
    <scope>NUCLEOTIDE SEQUENCE [LARGE SCALE GENOMIC DNA]</scope>
</reference>
<dbReference type="Proteomes" id="UP000314983">
    <property type="component" value="Chromosome 13"/>
</dbReference>
<dbReference type="Ensembl" id="ENSEEET00000008477.2">
    <property type="protein sequence ID" value="ENSEEEP00000008371.2"/>
    <property type="gene ID" value="ENSEEEG00000004366.2"/>
</dbReference>
<reference evidence="1" key="5">
    <citation type="submission" date="2025-09" db="UniProtKB">
        <authorList>
            <consortium name="Ensembl"/>
        </authorList>
    </citation>
    <scope>IDENTIFICATION</scope>
</reference>
<evidence type="ECO:0000313" key="2">
    <source>
        <dbReference type="Proteomes" id="UP000314983"/>
    </source>
</evidence>
<protein>
    <submittedName>
        <fullName evidence="1">Uncharacterized protein</fullName>
    </submittedName>
</protein>
<dbReference type="AlphaFoldDB" id="A0A4W4E918"/>
<reference evidence="1" key="3">
    <citation type="submission" date="2020-05" db="EMBL/GenBank/DDBJ databases">
        <title>Electrophorus electricus (electric eel) genome, fEleEle1, primary haplotype.</title>
        <authorList>
            <person name="Myers G."/>
            <person name="Meyer A."/>
            <person name="Fedrigo O."/>
            <person name="Formenti G."/>
            <person name="Rhie A."/>
            <person name="Tracey A."/>
            <person name="Sims Y."/>
            <person name="Jarvis E.D."/>
        </authorList>
    </citation>
    <scope>NUCLEOTIDE SEQUENCE [LARGE SCALE GENOMIC DNA]</scope>
</reference>